<evidence type="ECO:0000256" key="7">
    <source>
        <dbReference type="NCBIfam" id="TIGR01231"/>
    </source>
</evidence>
<dbReference type="GO" id="GO:2001059">
    <property type="term" value="P:D-tagatose 6-phosphate catabolic process"/>
    <property type="evidence" value="ECO:0007669"/>
    <property type="project" value="UniProtKB-UniPathway"/>
</dbReference>
<dbReference type="PANTHER" id="PTHR46566:SF5">
    <property type="entry name" value="1-PHOSPHOFRUCTOKINASE"/>
    <property type="match status" value="1"/>
</dbReference>
<keyword evidence="2 8" id="KW-0808">Transferase</keyword>
<keyword evidence="3 8" id="KW-0423">Lactose metabolism</keyword>
<sequence length="309" mass="33330">MILTVTMNPSVDMMYAMDKLELNTVNRVSDVLKSAGGKGLNVTRVAHQLGSKVMATGLVGGTVGAYIEKDLNRSDIEHHFSQIASESRNCLALIHEGNQTEVLEKGPTISKEEADSFLELYRELLKQANVITISGSLPQGLPTDFYVLLVSEAEAAGKRVLLDSSGQSLEEVLKNESKPYMIKPNTEELEALMGVSIKTDESLKAVLGESLFDGIPLIMVSMGADGAFVKHNETFFRVKIPKITVVNPVGSGDSTVAGMAVAISEGKDISECLKLAMTAGMLNTMEAKTGFINPDKVDEYLSKIEVTEI</sequence>
<evidence type="ECO:0000256" key="4">
    <source>
        <dbReference type="ARBA" id="ARBA00022741"/>
    </source>
</evidence>
<dbReference type="GO" id="GO:0008443">
    <property type="term" value="F:phosphofructokinase activity"/>
    <property type="evidence" value="ECO:0007669"/>
    <property type="project" value="UniProtKB-ARBA"/>
</dbReference>
<dbReference type="InterPro" id="IPR017583">
    <property type="entry name" value="Tagatose/fructose_Pkinase"/>
</dbReference>
<keyword evidence="5 10" id="KW-0418">Kinase</keyword>
<dbReference type="InterPro" id="IPR005926">
    <property type="entry name" value="LacC"/>
</dbReference>
<dbReference type="GO" id="GO:0019512">
    <property type="term" value="P:lactose catabolic process via tagatose-6-phosphate"/>
    <property type="evidence" value="ECO:0007669"/>
    <property type="project" value="InterPro"/>
</dbReference>
<dbReference type="InterPro" id="IPR011611">
    <property type="entry name" value="PfkB_dom"/>
</dbReference>
<dbReference type="GO" id="GO:0044281">
    <property type="term" value="P:small molecule metabolic process"/>
    <property type="evidence" value="ECO:0007669"/>
    <property type="project" value="UniProtKB-ARBA"/>
</dbReference>
<evidence type="ECO:0000256" key="8">
    <source>
        <dbReference type="PIRNR" id="PIRNR000535"/>
    </source>
</evidence>
<evidence type="ECO:0000259" key="9">
    <source>
        <dbReference type="Pfam" id="PF00294"/>
    </source>
</evidence>
<organism evidence="10 11">
    <name type="scientific">Vagococcus fessus</name>
    <dbReference type="NCBI Taxonomy" id="120370"/>
    <lineage>
        <taxon>Bacteria</taxon>
        <taxon>Bacillati</taxon>
        <taxon>Bacillota</taxon>
        <taxon>Bacilli</taxon>
        <taxon>Lactobacillales</taxon>
        <taxon>Enterococcaceae</taxon>
        <taxon>Vagococcus</taxon>
    </lineage>
</organism>
<dbReference type="SUPFAM" id="SSF53613">
    <property type="entry name" value="Ribokinase-like"/>
    <property type="match status" value="1"/>
</dbReference>
<dbReference type="CDD" id="cd01164">
    <property type="entry name" value="FruK_PfkB_like"/>
    <property type="match status" value="1"/>
</dbReference>
<dbReference type="PANTHER" id="PTHR46566">
    <property type="entry name" value="1-PHOSPHOFRUCTOKINASE-RELATED"/>
    <property type="match status" value="1"/>
</dbReference>
<evidence type="ECO:0000256" key="2">
    <source>
        <dbReference type="ARBA" id="ARBA00022679"/>
    </source>
</evidence>
<proteinExistence type="inferred from homology"/>
<keyword evidence="4 8" id="KW-0547">Nucleotide-binding</keyword>
<accession>A0A430A649</accession>
<evidence type="ECO:0000313" key="10">
    <source>
        <dbReference type="EMBL" id="RSU02372.1"/>
    </source>
</evidence>
<dbReference type="OrthoDB" id="9801219at2"/>
<comment type="caution">
    <text evidence="10">The sequence shown here is derived from an EMBL/GenBank/DDBJ whole genome shotgun (WGS) entry which is preliminary data.</text>
</comment>
<dbReference type="InterPro" id="IPR029056">
    <property type="entry name" value="Ribokinase-like"/>
</dbReference>
<dbReference type="NCBIfam" id="TIGR01231">
    <property type="entry name" value="lacC"/>
    <property type="match status" value="1"/>
</dbReference>
<dbReference type="EMBL" id="NGJY01000003">
    <property type="protein sequence ID" value="RSU02372.1"/>
    <property type="molecule type" value="Genomic_DNA"/>
</dbReference>
<dbReference type="GO" id="GO:0005829">
    <property type="term" value="C:cytosol"/>
    <property type="evidence" value="ECO:0007669"/>
    <property type="project" value="TreeGrafter"/>
</dbReference>
<evidence type="ECO:0000256" key="1">
    <source>
        <dbReference type="ARBA" id="ARBA00005380"/>
    </source>
</evidence>
<dbReference type="GO" id="GO:0009024">
    <property type="term" value="F:tagatose-6-phosphate kinase activity"/>
    <property type="evidence" value="ECO:0007669"/>
    <property type="project" value="UniProtKB-UniRule"/>
</dbReference>
<dbReference type="PIRSF" id="PIRSF000535">
    <property type="entry name" value="1PFK/6PFK/LacC"/>
    <property type="match status" value="1"/>
</dbReference>
<dbReference type="Proteomes" id="UP000287101">
    <property type="component" value="Unassembled WGS sequence"/>
</dbReference>
<dbReference type="Pfam" id="PF00294">
    <property type="entry name" value="PfkB"/>
    <property type="match status" value="1"/>
</dbReference>
<dbReference type="EC" id="2.7.1.144" evidence="7 8"/>
<feature type="domain" description="Carbohydrate kinase PfkB" evidence="9">
    <location>
        <begin position="8"/>
        <end position="294"/>
    </location>
</feature>
<dbReference type="RefSeq" id="WP_126831965.1">
    <property type="nucleotide sequence ID" value="NZ_CBCRYB010000009.1"/>
</dbReference>
<evidence type="ECO:0000256" key="3">
    <source>
        <dbReference type="ARBA" id="ARBA00022736"/>
    </source>
</evidence>
<comment type="pathway">
    <text evidence="8">Carbohydrate metabolism; D-tagatose 6-phosphate degradation; D-glyceraldehyde 3-phosphate and glycerone phosphate from D-tagatose 6-phosphate: step 1/2.</text>
</comment>
<dbReference type="GO" id="GO:0005524">
    <property type="term" value="F:ATP binding"/>
    <property type="evidence" value="ECO:0007669"/>
    <property type="project" value="UniProtKB-KW"/>
</dbReference>
<comment type="catalytic activity">
    <reaction evidence="8">
        <text>D-tagatofuranose 6-phosphate + ATP = D-tagatofuranose 1,6-bisphosphate + ADP + H(+)</text>
        <dbReference type="Rhea" id="RHEA:12420"/>
        <dbReference type="ChEBI" id="CHEBI:15378"/>
        <dbReference type="ChEBI" id="CHEBI:30616"/>
        <dbReference type="ChEBI" id="CHEBI:58694"/>
        <dbReference type="ChEBI" id="CHEBI:58695"/>
        <dbReference type="ChEBI" id="CHEBI:456216"/>
        <dbReference type="EC" id="2.7.1.144"/>
    </reaction>
</comment>
<protein>
    <recommendedName>
        <fullName evidence="7 8">Tagatose-6-phosphate kinase</fullName>
        <ecNumber evidence="7 8">2.7.1.144</ecNumber>
    </recommendedName>
</protein>
<dbReference type="InterPro" id="IPR002173">
    <property type="entry name" value="Carboh/pur_kinase_PfkB_CS"/>
</dbReference>
<evidence type="ECO:0000313" key="11">
    <source>
        <dbReference type="Proteomes" id="UP000287101"/>
    </source>
</evidence>
<dbReference type="AlphaFoldDB" id="A0A430A649"/>
<dbReference type="PROSITE" id="PS00584">
    <property type="entry name" value="PFKB_KINASES_2"/>
    <property type="match status" value="1"/>
</dbReference>
<evidence type="ECO:0000256" key="5">
    <source>
        <dbReference type="ARBA" id="ARBA00022777"/>
    </source>
</evidence>
<keyword evidence="11" id="KW-1185">Reference proteome</keyword>
<dbReference type="NCBIfam" id="TIGR03168">
    <property type="entry name" value="1-PFK"/>
    <property type="match status" value="1"/>
</dbReference>
<dbReference type="Gene3D" id="3.40.1190.20">
    <property type="match status" value="1"/>
</dbReference>
<evidence type="ECO:0000256" key="6">
    <source>
        <dbReference type="ARBA" id="ARBA00022840"/>
    </source>
</evidence>
<reference evidence="10 11" key="1">
    <citation type="submission" date="2017-05" db="EMBL/GenBank/DDBJ databases">
        <title>Vagococcus spp. assemblies.</title>
        <authorList>
            <person name="Gulvik C.A."/>
        </authorList>
    </citation>
    <scope>NUCLEOTIDE SEQUENCE [LARGE SCALE GENOMIC DNA]</scope>
    <source>
        <strain evidence="10 11">CCUG 41755</strain>
    </source>
</reference>
<comment type="similarity">
    <text evidence="1">Belongs to the carbohydrate kinase pfkB family.</text>
</comment>
<gene>
    <name evidence="10" type="ORF">CBF31_08355</name>
</gene>
<name>A0A430A649_9ENTE</name>
<keyword evidence="6 8" id="KW-0067">ATP-binding</keyword>
<comment type="similarity">
    <text evidence="8">Belongs to the carbohydrate kinase PfkB family. LacC subfamily.</text>
</comment>
<dbReference type="UniPathway" id="UPA00704">
    <property type="reaction ID" value="UER00715"/>
</dbReference>
<dbReference type="FunFam" id="3.40.1190.20:FF:000001">
    <property type="entry name" value="Phosphofructokinase"/>
    <property type="match status" value="1"/>
</dbReference>